<dbReference type="EMBL" id="OU892278">
    <property type="protein sequence ID" value="CAG9764603.1"/>
    <property type="molecule type" value="Genomic_DNA"/>
</dbReference>
<keyword evidence="15" id="KW-1185">Reference proteome</keyword>
<keyword evidence="7" id="KW-0805">Transcription regulation</keyword>
<reference evidence="14" key="1">
    <citation type="submission" date="2022-01" db="EMBL/GenBank/DDBJ databases">
        <authorList>
            <person name="King R."/>
        </authorList>
    </citation>
    <scope>NUCLEOTIDE SEQUENCE</scope>
</reference>
<feature type="region of interest" description="Disordered" evidence="12">
    <location>
        <begin position="83"/>
        <end position="159"/>
    </location>
</feature>
<feature type="compositionally biased region" description="Low complexity" evidence="12">
    <location>
        <begin position="136"/>
        <end position="152"/>
    </location>
</feature>
<feature type="domain" description="C2H2-type" evidence="13">
    <location>
        <begin position="276"/>
        <end position="304"/>
    </location>
</feature>
<evidence type="ECO:0000256" key="8">
    <source>
        <dbReference type="ARBA" id="ARBA00023125"/>
    </source>
</evidence>
<evidence type="ECO:0000256" key="1">
    <source>
        <dbReference type="ARBA" id="ARBA00004123"/>
    </source>
</evidence>
<dbReference type="FunFam" id="3.30.160.60:FF:000624">
    <property type="entry name" value="zinc finger protein 697"/>
    <property type="match status" value="1"/>
</dbReference>
<protein>
    <recommendedName>
        <fullName evidence="13">C2H2-type domain-containing protein</fullName>
    </recommendedName>
</protein>
<evidence type="ECO:0000313" key="14">
    <source>
        <dbReference type="EMBL" id="CAG9764603.1"/>
    </source>
</evidence>
<feature type="region of interest" description="Disordered" evidence="12">
    <location>
        <begin position="352"/>
        <end position="379"/>
    </location>
</feature>
<comment type="subcellular location">
    <subcellularLocation>
        <location evidence="1">Nucleus</location>
    </subcellularLocation>
</comment>
<dbReference type="GO" id="GO:0008270">
    <property type="term" value="F:zinc ion binding"/>
    <property type="evidence" value="ECO:0007669"/>
    <property type="project" value="UniProtKB-KW"/>
</dbReference>
<name>A0A9N9MGY5_9CUCU</name>
<keyword evidence="10" id="KW-0539">Nucleus</keyword>
<dbReference type="FunFam" id="3.30.160.60:FF:000912">
    <property type="entry name" value="Zinc finger protein 660"/>
    <property type="match status" value="1"/>
</dbReference>
<dbReference type="Proteomes" id="UP001152799">
    <property type="component" value="Chromosome 2"/>
</dbReference>
<feature type="compositionally biased region" description="Acidic residues" evidence="12">
    <location>
        <begin position="308"/>
        <end position="319"/>
    </location>
</feature>
<evidence type="ECO:0000256" key="11">
    <source>
        <dbReference type="PROSITE-ProRule" id="PRU00042"/>
    </source>
</evidence>
<comment type="similarity">
    <text evidence="2">Belongs to the krueppel C2H2-type zinc-finger protein family.</text>
</comment>
<accession>A0A9N9MGY5</accession>
<dbReference type="PANTHER" id="PTHR24404:SF41">
    <property type="entry name" value="ZINC FINGER PROTEIN 613"/>
    <property type="match status" value="1"/>
</dbReference>
<proteinExistence type="inferred from homology"/>
<keyword evidence="6" id="KW-0862">Zinc</keyword>
<evidence type="ECO:0000256" key="3">
    <source>
        <dbReference type="ARBA" id="ARBA00022723"/>
    </source>
</evidence>
<dbReference type="FunFam" id="3.30.160.60:FF:000100">
    <property type="entry name" value="Zinc finger 45-like"/>
    <property type="match status" value="1"/>
</dbReference>
<dbReference type="PROSITE" id="PS50157">
    <property type="entry name" value="ZINC_FINGER_C2H2_2"/>
    <property type="match status" value="5"/>
</dbReference>
<dbReference type="AlphaFoldDB" id="A0A9N9MGY5"/>
<dbReference type="InterPro" id="IPR036236">
    <property type="entry name" value="Znf_C2H2_sf"/>
</dbReference>
<dbReference type="OrthoDB" id="654211at2759"/>
<evidence type="ECO:0000256" key="5">
    <source>
        <dbReference type="ARBA" id="ARBA00022771"/>
    </source>
</evidence>
<dbReference type="SMART" id="SM00355">
    <property type="entry name" value="ZnF_C2H2"/>
    <property type="match status" value="4"/>
</dbReference>
<feature type="domain" description="C2H2-type" evidence="13">
    <location>
        <begin position="220"/>
        <end position="247"/>
    </location>
</feature>
<dbReference type="Gene3D" id="3.30.160.60">
    <property type="entry name" value="Classic Zinc Finger"/>
    <property type="match status" value="5"/>
</dbReference>
<feature type="compositionally biased region" description="Low complexity" evidence="12">
    <location>
        <begin position="355"/>
        <end position="369"/>
    </location>
</feature>
<evidence type="ECO:0000256" key="2">
    <source>
        <dbReference type="ARBA" id="ARBA00006991"/>
    </source>
</evidence>
<dbReference type="GO" id="GO:0003700">
    <property type="term" value="F:DNA-binding transcription factor activity"/>
    <property type="evidence" value="ECO:0007669"/>
    <property type="project" value="TreeGrafter"/>
</dbReference>
<dbReference type="InterPro" id="IPR013087">
    <property type="entry name" value="Znf_C2H2_type"/>
</dbReference>
<keyword evidence="4" id="KW-0677">Repeat</keyword>
<evidence type="ECO:0000256" key="12">
    <source>
        <dbReference type="SAM" id="MobiDB-lite"/>
    </source>
</evidence>
<feature type="region of interest" description="Disordered" evidence="12">
    <location>
        <begin position="300"/>
        <end position="324"/>
    </location>
</feature>
<keyword evidence="5 11" id="KW-0863">Zinc-finger</keyword>
<evidence type="ECO:0000256" key="4">
    <source>
        <dbReference type="ARBA" id="ARBA00022737"/>
    </source>
</evidence>
<dbReference type="InterPro" id="IPR050589">
    <property type="entry name" value="Ikaros_C2H2-ZF"/>
</dbReference>
<gene>
    <name evidence="14" type="ORF">CEUTPL_LOCUS5237</name>
</gene>
<evidence type="ECO:0000256" key="6">
    <source>
        <dbReference type="ARBA" id="ARBA00022833"/>
    </source>
</evidence>
<sequence>MPLLQEISAPKRVPDILNGRDIKVEPEDSIKSVFPPVSYPAFSNASMFTPSQLIMASQLMAASGLSNLNPAFFHPSMLPLAWPGNSPPSPPTSNEQLSPAQKVRKISHNNNNNIVTSSTVMESRKKKWKSNDDDNTSLPLGSPTSSISPPSGNDSKEANRDKQFTCGVCNRSFGYKHVLQNHERTHTGEKPFECPECHKRFTRDHHLKTHMRLHTGERPYHCEHCDRQFVQVANLRRHLRVHTGERPYTCEHCSAKFSDSNQLKAHILIHTNEKPFSCERCHSRFRRRHHLMHHKCGVPITEQPITPEPEESFTPEPEDLSSSSKPRILHPPITPFISLPLQVHLPEQTEPEDLSMSTGMTSNSSGIGSPLSRSPSCKEECEDDDYRQEQMGLYMKRPLTSKVREEELLQKNSWSTSTDYENSNRNIQGIATKTNEVFRELEKYHIDIAALTETKKKQGERNGKQAPFTIHQANIQMCSGVPKDQRGQGQEKV</sequence>
<feature type="domain" description="C2H2-type" evidence="13">
    <location>
        <begin position="164"/>
        <end position="191"/>
    </location>
</feature>
<keyword evidence="3" id="KW-0479">Metal-binding</keyword>
<evidence type="ECO:0000313" key="15">
    <source>
        <dbReference type="Proteomes" id="UP001152799"/>
    </source>
</evidence>
<dbReference type="GO" id="GO:0000122">
    <property type="term" value="P:negative regulation of transcription by RNA polymerase II"/>
    <property type="evidence" value="ECO:0007669"/>
    <property type="project" value="UniProtKB-ARBA"/>
</dbReference>
<dbReference type="GO" id="GO:0005634">
    <property type="term" value="C:nucleus"/>
    <property type="evidence" value="ECO:0007669"/>
    <property type="project" value="UniProtKB-SubCell"/>
</dbReference>
<evidence type="ECO:0000256" key="9">
    <source>
        <dbReference type="ARBA" id="ARBA00023163"/>
    </source>
</evidence>
<dbReference type="SUPFAM" id="SSF57667">
    <property type="entry name" value="beta-beta-alpha zinc fingers"/>
    <property type="match status" value="3"/>
</dbReference>
<feature type="domain" description="C2H2-type" evidence="13">
    <location>
        <begin position="248"/>
        <end position="275"/>
    </location>
</feature>
<evidence type="ECO:0000259" key="13">
    <source>
        <dbReference type="PROSITE" id="PS50157"/>
    </source>
</evidence>
<organism evidence="14 15">
    <name type="scientific">Ceutorhynchus assimilis</name>
    <name type="common">cabbage seed weevil</name>
    <dbReference type="NCBI Taxonomy" id="467358"/>
    <lineage>
        <taxon>Eukaryota</taxon>
        <taxon>Metazoa</taxon>
        <taxon>Ecdysozoa</taxon>
        <taxon>Arthropoda</taxon>
        <taxon>Hexapoda</taxon>
        <taxon>Insecta</taxon>
        <taxon>Pterygota</taxon>
        <taxon>Neoptera</taxon>
        <taxon>Endopterygota</taxon>
        <taxon>Coleoptera</taxon>
        <taxon>Polyphaga</taxon>
        <taxon>Cucujiformia</taxon>
        <taxon>Curculionidae</taxon>
        <taxon>Ceutorhynchinae</taxon>
        <taxon>Ceutorhynchus</taxon>
    </lineage>
</organism>
<dbReference type="GO" id="GO:0045595">
    <property type="term" value="P:regulation of cell differentiation"/>
    <property type="evidence" value="ECO:0007669"/>
    <property type="project" value="UniProtKB-ARBA"/>
</dbReference>
<dbReference type="GO" id="GO:0000978">
    <property type="term" value="F:RNA polymerase II cis-regulatory region sequence-specific DNA binding"/>
    <property type="evidence" value="ECO:0007669"/>
    <property type="project" value="TreeGrafter"/>
</dbReference>
<keyword evidence="8" id="KW-0238">DNA-binding</keyword>
<evidence type="ECO:0000256" key="7">
    <source>
        <dbReference type="ARBA" id="ARBA00023015"/>
    </source>
</evidence>
<dbReference type="FunFam" id="3.30.160.60:FF:002373">
    <property type="entry name" value="Protein krueppel"/>
    <property type="match status" value="1"/>
</dbReference>
<dbReference type="PROSITE" id="PS00028">
    <property type="entry name" value="ZINC_FINGER_C2H2_1"/>
    <property type="match status" value="4"/>
</dbReference>
<keyword evidence="9" id="KW-0804">Transcription</keyword>
<evidence type="ECO:0000256" key="10">
    <source>
        <dbReference type="ARBA" id="ARBA00023242"/>
    </source>
</evidence>
<feature type="domain" description="C2H2-type" evidence="13">
    <location>
        <begin position="192"/>
        <end position="219"/>
    </location>
</feature>
<dbReference type="GO" id="GO:0048598">
    <property type="term" value="P:embryonic morphogenesis"/>
    <property type="evidence" value="ECO:0007669"/>
    <property type="project" value="UniProtKB-ARBA"/>
</dbReference>
<dbReference type="Pfam" id="PF00096">
    <property type="entry name" value="zf-C2H2"/>
    <property type="match status" value="4"/>
</dbReference>
<dbReference type="PANTHER" id="PTHR24404">
    <property type="entry name" value="ZINC FINGER PROTEIN"/>
    <property type="match status" value="1"/>
</dbReference>